<evidence type="ECO:0000256" key="5">
    <source>
        <dbReference type="SAM" id="Phobius"/>
    </source>
</evidence>
<keyword evidence="4 5" id="KW-0472">Membrane</keyword>
<reference evidence="6 7" key="1">
    <citation type="journal article" date="2015" name="Genome Biol. Evol.">
        <title>Phylogenomic analyses indicate that early fungi evolved digesting cell walls of algal ancestors of land plants.</title>
        <authorList>
            <person name="Chang Y."/>
            <person name="Wang S."/>
            <person name="Sekimoto S."/>
            <person name="Aerts A.L."/>
            <person name="Choi C."/>
            <person name="Clum A."/>
            <person name="LaButti K.M."/>
            <person name="Lindquist E.A."/>
            <person name="Yee Ngan C."/>
            <person name="Ohm R.A."/>
            <person name="Salamov A.A."/>
            <person name="Grigoriev I.V."/>
            <person name="Spatafora J.W."/>
            <person name="Berbee M.L."/>
        </authorList>
    </citation>
    <scope>NUCLEOTIDE SEQUENCE [LARGE SCALE GENOMIC DNA]</scope>
    <source>
        <strain evidence="6 7">NRRL 28638</strain>
    </source>
</reference>
<evidence type="ECO:0000313" key="6">
    <source>
        <dbReference type="EMBL" id="KXN71215.1"/>
    </source>
</evidence>
<name>A0A137P885_CONC2</name>
<feature type="transmembrane region" description="Helical" evidence="5">
    <location>
        <begin position="9"/>
        <end position="27"/>
    </location>
</feature>
<evidence type="ECO:0000313" key="7">
    <source>
        <dbReference type="Proteomes" id="UP000070444"/>
    </source>
</evidence>
<keyword evidence="2 5" id="KW-0812">Transmembrane</keyword>
<evidence type="ECO:0000256" key="2">
    <source>
        <dbReference type="ARBA" id="ARBA00022692"/>
    </source>
</evidence>
<feature type="transmembrane region" description="Helical" evidence="5">
    <location>
        <begin position="47"/>
        <end position="65"/>
    </location>
</feature>
<evidence type="ECO:0000256" key="3">
    <source>
        <dbReference type="ARBA" id="ARBA00022989"/>
    </source>
</evidence>
<feature type="transmembrane region" description="Helical" evidence="5">
    <location>
        <begin position="77"/>
        <end position="95"/>
    </location>
</feature>
<dbReference type="OMA" id="VEYQFYH"/>
<comment type="subcellular location">
    <subcellularLocation>
        <location evidence="1">Membrane</location>
        <topology evidence="1">Multi-pass membrane protein</topology>
    </subcellularLocation>
</comment>
<dbReference type="Pfam" id="PF04241">
    <property type="entry name" value="DUF423"/>
    <property type="match status" value="1"/>
</dbReference>
<dbReference type="OrthoDB" id="269173at2759"/>
<dbReference type="PANTHER" id="PTHR43461:SF1">
    <property type="entry name" value="TRANSMEMBRANE PROTEIN 256"/>
    <property type="match status" value="1"/>
</dbReference>
<dbReference type="PANTHER" id="PTHR43461">
    <property type="entry name" value="TRANSMEMBRANE PROTEIN 256"/>
    <property type="match status" value="1"/>
</dbReference>
<dbReference type="AlphaFoldDB" id="A0A137P885"/>
<protein>
    <submittedName>
        <fullName evidence="6">DUF423-domain-containing protein</fullName>
    </submittedName>
</protein>
<keyword evidence="3 5" id="KW-1133">Transmembrane helix</keyword>
<gene>
    <name evidence="6" type="ORF">CONCODRAFT_48997</name>
</gene>
<dbReference type="GO" id="GO:0016020">
    <property type="term" value="C:membrane"/>
    <property type="evidence" value="ECO:0007669"/>
    <property type="project" value="UniProtKB-SubCell"/>
</dbReference>
<sequence>MDLSKVPAWRYGCILGASGVFLGAYGAHGLAKLVNNDAVKLANWRTAYQFQFFAALTLLAIGLGHEKLRRPQLASNLVLAGAIGFSGSIYALTLKPKLGRYIGPVTPLGGLSMAAGFLTMLL</sequence>
<organism evidence="6 7">
    <name type="scientific">Conidiobolus coronatus (strain ATCC 28846 / CBS 209.66 / NRRL 28638)</name>
    <name type="common">Delacroixia coronata</name>
    <dbReference type="NCBI Taxonomy" id="796925"/>
    <lineage>
        <taxon>Eukaryota</taxon>
        <taxon>Fungi</taxon>
        <taxon>Fungi incertae sedis</taxon>
        <taxon>Zoopagomycota</taxon>
        <taxon>Entomophthoromycotina</taxon>
        <taxon>Entomophthoromycetes</taxon>
        <taxon>Entomophthorales</taxon>
        <taxon>Ancylistaceae</taxon>
        <taxon>Conidiobolus</taxon>
    </lineage>
</organism>
<feature type="transmembrane region" description="Helical" evidence="5">
    <location>
        <begin position="101"/>
        <end position="121"/>
    </location>
</feature>
<dbReference type="EMBL" id="KQ964480">
    <property type="protein sequence ID" value="KXN71215.1"/>
    <property type="molecule type" value="Genomic_DNA"/>
</dbReference>
<dbReference type="InterPro" id="IPR006696">
    <property type="entry name" value="DUF423"/>
</dbReference>
<keyword evidence="7" id="KW-1185">Reference proteome</keyword>
<evidence type="ECO:0000256" key="4">
    <source>
        <dbReference type="ARBA" id="ARBA00023136"/>
    </source>
</evidence>
<accession>A0A137P885</accession>
<dbReference type="Proteomes" id="UP000070444">
    <property type="component" value="Unassembled WGS sequence"/>
</dbReference>
<evidence type="ECO:0000256" key="1">
    <source>
        <dbReference type="ARBA" id="ARBA00004141"/>
    </source>
</evidence>
<proteinExistence type="predicted"/>